<dbReference type="CDD" id="cd06267">
    <property type="entry name" value="PBP1_LacI_sugar_binding-like"/>
    <property type="match status" value="1"/>
</dbReference>
<keyword evidence="2 6" id="KW-0238">DNA-binding</keyword>
<accession>A0ABW2CAV2</accession>
<evidence type="ECO:0000256" key="4">
    <source>
        <dbReference type="SAM" id="MobiDB-lite"/>
    </source>
</evidence>
<keyword evidence="1" id="KW-0805">Transcription regulation</keyword>
<dbReference type="RefSeq" id="WP_345400074.1">
    <property type="nucleotide sequence ID" value="NZ_BAABLA010000097.1"/>
</dbReference>
<feature type="compositionally biased region" description="Low complexity" evidence="4">
    <location>
        <begin position="339"/>
        <end position="348"/>
    </location>
</feature>
<feature type="region of interest" description="Disordered" evidence="4">
    <location>
        <begin position="339"/>
        <end position="363"/>
    </location>
</feature>
<comment type="caution">
    <text evidence="6">The sequence shown here is derived from an EMBL/GenBank/DDBJ whole genome shotgun (WGS) entry which is preliminary data.</text>
</comment>
<feature type="domain" description="HTH lacI-type" evidence="5">
    <location>
        <begin position="20"/>
        <end position="74"/>
    </location>
</feature>
<evidence type="ECO:0000256" key="2">
    <source>
        <dbReference type="ARBA" id="ARBA00023125"/>
    </source>
</evidence>
<protein>
    <submittedName>
        <fullName evidence="6">LacI family DNA-binding transcriptional regulator</fullName>
    </submittedName>
</protein>
<dbReference type="Proteomes" id="UP001596337">
    <property type="component" value="Unassembled WGS sequence"/>
</dbReference>
<keyword evidence="3" id="KW-0804">Transcription</keyword>
<evidence type="ECO:0000256" key="3">
    <source>
        <dbReference type="ARBA" id="ARBA00023163"/>
    </source>
</evidence>
<feature type="region of interest" description="Disordered" evidence="4">
    <location>
        <begin position="1"/>
        <end position="24"/>
    </location>
</feature>
<organism evidence="6 7">
    <name type="scientific">Haloechinothrix salitolerans</name>
    <dbReference type="NCBI Taxonomy" id="926830"/>
    <lineage>
        <taxon>Bacteria</taxon>
        <taxon>Bacillati</taxon>
        <taxon>Actinomycetota</taxon>
        <taxon>Actinomycetes</taxon>
        <taxon>Pseudonocardiales</taxon>
        <taxon>Pseudonocardiaceae</taxon>
        <taxon>Haloechinothrix</taxon>
    </lineage>
</organism>
<dbReference type="PANTHER" id="PTHR30146">
    <property type="entry name" value="LACI-RELATED TRANSCRIPTIONAL REPRESSOR"/>
    <property type="match status" value="1"/>
</dbReference>
<dbReference type="PANTHER" id="PTHR30146:SF155">
    <property type="entry name" value="ALANINE RACEMASE"/>
    <property type="match status" value="1"/>
</dbReference>
<gene>
    <name evidence="6" type="ORF">ACFQGD_29155</name>
</gene>
<dbReference type="InterPro" id="IPR028082">
    <property type="entry name" value="Peripla_BP_I"/>
</dbReference>
<dbReference type="EMBL" id="JBHSXX010000001">
    <property type="protein sequence ID" value="MFC6871199.1"/>
    <property type="molecule type" value="Genomic_DNA"/>
</dbReference>
<dbReference type="PROSITE" id="PS50932">
    <property type="entry name" value="HTH_LACI_2"/>
    <property type="match status" value="1"/>
</dbReference>
<name>A0ABW2CAV2_9PSEU</name>
<dbReference type="Pfam" id="PF13377">
    <property type="entry name" value="Peripla_BP_3"/>
    <property type="match status" value="1"/>
</dbReference>
<dbReference type="SUPFAM" id="SSF47413">
    <property type="entry name" value="lambda repressor-like DNA-binding domains"/>
    <property type="match status" value="1"/>
</dbReference>
<dbReference type="GO" id="GO:0003677">
    <property type="term" value="F:DNA binding"/>
    <property type="evidence" value="ECO:0007669"/>
    <property type="project" value="UniProtKB-KW"/>
</dbReference>
<sequence>MPEPQGDTPGGPPRRGDRRPTMTDVAQRAGVSRALVSLVFRDAPGASTATRERVFRVAEEIGYRPDSAARMLASSRSKVLGVLLTVRNPFHADMVESIYPVAEERGYEILLSAASPTRDERKAVDALLGHRCEGLLLLGPTLPTSYIAELGRKLPVVSLGRHFRGIDVDSVHTAEAKGVRQAIAHLVELGHRSIAHIDGGRGPGSAERRKAYRAAMRKHGLDDYIRVLPGDQTEESGSAMANVLLAERSAMPTAVLAGNDRCALGFLDVVWRAGLSVPGDLSVVGYDDSHLAHLSHIDLSTVRQDPDRHAELAVRCVVDRLDGTRDQAAEFVLEPKLVTRGTTGPPGRSGIMRFASGGDGVET</sequence>
<dbReference type="InterPro" id="IPR046335">
    <property type="entry name" value="LacI/GalR-like_sensor"/>
</dbReference>
<dbReference type="CDD" id="cd01392">
    <property type="entry name" value="HTH_LacI"/>
    <property type="match status" value="1"/>
</dbReference>
<dbReference type="InterPro" id="IPR010982">
    <property type="entry name" value="Lambda_DNA-bd_dom_sf"/>
</dbReference>
<evidence type="ECO:0000313" key="7">
    <source>
        <dbReference type="Proteomes" id="UP001596337"/>
    </source>
</evidence>
<evidence type="ECO:0000259" key="5">
    <source>
        <dbReference type="PROSITE" id="PS50932"/>
    </source>
</evidence>
<proteinExistence type="predicted"/>
<dbReference type="InterPro" id="IPR000843">
    <property type="entry name" value="HTH_LacI"/>
</dbReference>
<dbReference type="Pfam" id="PF00356">
    <property type="entry name" value="LacI"/>
    <property type="match status" value="1"/>
</dbReference>
<dbReference type="SUPFAM" id="SSF53822">
    <property type="entry name" value="Periplasmic binding protein-like I"/>
    <property type="match status" value="1"/>
</dbReference>
<dbReference type="Gene3D" id="1.10.260.40">
    <property type="entry name" value="lambda repressor-like DNA-binding domains"/>
    <property type="match status" value="1"/>
</dbReference>
<evidence type="ECO:0000313" key="6">
    <source>
        <dbReference type="EMBL" id="MFC6871199.1"/>
    </source>
</evidence>
<dbReference type="SMART" id="SM00354">
    <property type="entry name" value="HTH_LACI"/>
    <property type="match status" value="1"/>
</dbReference>
<reference evidence="7" key="1">
    <citation type="journal article" date="2019" name="Int. J. Syst. Evol. Microbiol.">
        <title>The Global Catalogue of Microorganisms (GCM) 10K type strain sequencing project: providing services to taxonomists for standard genome sequencing and annotation.</title>
        <authorList>
            <consortium name="The Broad Institute Genomics Platform"/>
            <consortium name="The Broad Institute Genome Sequencing Center for Infectious Disease"/>
            <person name="Wu L."/>
            <person name="Ma J."/>
        </authorList>
    </citation>
    <scope>NUCLEOTIDE SEQUENCE [LARGE SCALE GENOMIC DNA]</scope>
    <source>
        <strain evidence="7">KCTC 32255</strain>
    </source>
</reference>
<keyword evidence="7" id="KW-1185">Reference proteome</keyword>
<evidence type="ECO:0000256" key="1">
    <source>
        <dbReference type="ARBA" id="ARBA00023015"/>
    </source>
</evidence>
<dbReference type="Gene3D" id="3.40.50.2300">
    <property type="match status" value="2"/>
</dbReference>